<dbReference type="Proteomes" id="UP000515123">
    <property type="component" value="Linkage group 13"/>
</dbReference>
<keyword evidence="8" id="KW-1185">Reference proteome</keyword>
<dbReference type="AlphaFoldDB" id="A0A199VVR8"/>
<dbReference type="InterPro" id="IPR008801">
    <property type="entry name" value="RALF"/>
</dbReference>
<feature type="chain" id="PRO_5044554605" evidence="5">
    <location>
        <begin position="26"/>
        <end position="128"/>
    </location>
</feature>
<gene>
    <name evidence="9" type="primary">LOC109719205</name>
    <name evidence="6" type="ORF">ACMD2_27466</name>
</gene>
<dbReference type="Pfam" id="PF05498">
    <property type="entry name" value="RALF"/>
    <property type="match status" value="1"/>
</dbReference>
<feature type="signal peptide" evidence="5">
    <location>
        <begin position="1"/>
        <end position="25"/>
    </location>
</feature>
<reference evidence="9" key="2">
    <citation type="submission" date="2025-04" db="UniProtKB">
        <authorList>
            <consortium name="RefSeq"/>
        </authorList>
    </citation>
    <scope>IDENTIFICATION</scope>
    <source>
        <tissue evidence="9">Leaf</tissue>
    </source>
</reference>
<evidence type="ECO:0000313" key="9">
    <source>
        <dbReference type="RefSeq" id="XP_020101339.1"/>
    </source>
</evidence>
<organism evidence="6 7">
    <name type="scientific">Ananas comosus</name>
    <name type="common">Pineapple</name>
    <name type="synonym">Ananas ananas</name>
    <dbReference type="NCBI Taxonomy" id="4615"/>
    <lineage>
        <taxon>Eukaryota</taxon>
        <taxon>Viridiplantae</taxon>
        <taxon>Streptophyta</taxon>
        <taxon>Embryophyta</taxon>
        <taxon>Tracheophyta</taxon>
        <taxon>Spermatophyta</taxon>
        <taxon>Magnoliopsida</taxon>
        <taxon>Liliopsida</taxon>
        <taxon>Poales</taxon>
        <taxon>Bromeliaceae</taxon>
        <taxon>Bromelioideae</taxon>
        <taxon>Ananas</taxon>
    </lineage>
</organism>
<dbReference type="PANTHER" id="PTHR33136:SF6">
    <property type="entry name" value="PROTEIN RALF-LIKE 34"/>
    <property type="match status" value="1"/>
</dbReference>
<dbReference type="EMBL" id="LSRQ01000744">
    <property type="protein sequence ID" value="OAY81088.1"/>
    <property type="molecule type" value="Genomic_DNA"/>
</dbReference>
<dbReference type="OrthoDB" id="1613518at2759"/>
<protein>
    <submittedName>
        <fullName evidence="6 9">Rapid alkalinization factor</fullName>
    </submittedName>
</protein>
<comment type="similarity">
    <text evidence="1">Belongs to the plant rapid alkalinization factor (RALF) family.</text>
</comment>
<name>A0A199VVR8_ANACO</name>
<evidence type="ECO:0000256" key="3">
    <source>
        <dbReference type="ARBA" id="ARBA00022729"/>
    </source>
</evidence>
<dbReference type="Proteomes" id="UP000092600">
    <property type="component" value="Unassembled WGS sequence"/>
</dbReference>
<dbReference type="Gramene" id="Aco028593.1.mrna1">
    <property type="protein sequence ID" value="Aco028593.1.mrna1.cds1"/>
    <property type="gene ID" value="Aco028593.1.path1"/>
</dbReference>
<keyword evidence="3 5" id="KW-0732">Signal</keyword>
<proteinExistence type="inferred from homology"/>
<evidence type="ECO:0000313" key="6">
    <source>
        <dbReference type="EMBL" id="OAY81088.1"/>
    </source>
</evidence>
<evidence type="ECO:0000256" key="1">
    <source>
        <dbReference type="ARBA" id="ARBA00009178"/>
    </source>
</evidence>
<reference evidence="6 7" key="1">
    <citation type="journal article" date="2016" name="DNA Res.">
        <title>The draft genome of MD-2 pineapple using hybrid error correction of long reads.</title>
        <authorList>
            <person name="Redwan R.M."/>
            <person name="Saidin A."/>
            <person name="Kumar S.V."/>
        </authorList>
    </citation>
    <scope>NUCLEOTIDE SEQUENCE [LARGE SCALE GENOMIC DNA]</scope>
    <source>
        <strain evidence="7">cv. MD2</strain>
        <tissue evidence="6">Leaf</tissue>
    </source>
</reference>
<evidence type="ECO:0000256" key="2">
    <source>
        <dbReference type="ARBA" id="ARBA00022702"/>
    </source>
</evidence>
<keyword evidence="2" id="KW-0372">Hormone</keyword>
<dbReference type="GO" id="GO:0005179">
    <property type="term" value="F:hormone activity"/>
    <property type="evidence" value="ECO:0007669"/>
    <property type="project" value="UniProtKB-KW"/>
</dbReference>
<evidence type="ECO:0000313" key="8">
    <source>
        <dbReference type="Proteomes" id="UP000515123"/>
    </source>
</evidence>
<dbReference type="RefSeq" id="XP_020101339.1">
    <property type="nucleotide sequence ID" value="XM_020245750.1"/>
</dbReference>
<evidence type="ECO:0000256" key="5">
    <source>
        <dbReference type="SAM" id="SignalP"/>
    </source>
</evidence>
<dbReference type="GeneID" id="109719205"/>
<evidence type="ECO:0000313" key="7">
    <source>
        <dbReference type="Proteomes" id="UP000092600"/>
    </source>
</evidence>
<sequence length="128" mass="13163">MANATRSSPARLLLLLLLSAASAAAASHSGLGVSFGSARDAPLSLMIPPSCRGSSVGECAVFEAEAEEAEEASRRVLGGTGGYISYAALRRDSVPCSQRGASYYNCRPGAQANPYSRGCSAITRCRSS</sequence>
<dbReference type="GO" id="GO:0019722">
    <property type="term" value="P:calcium-mediated signaling"/>
    <property type="evidence" value="ECO:0007669"/>
    <property type="project" value="TreeGrafter"/>
</dbReference>
<evidence type="ECO:0000256" key="4">
    <source>
        <dbReference type="ARBA" id="ARBA00023157"/>
    </source>
</evidence>
<dbReference type="PANTHER" id="PTHR33136">
    <property type="entry name" value="RAPID ALKALINIZATION FACTOR-LIKE"/>
    <property type="match status" value="1"/>
</dbReference>
<accession>A0A199VVR8</accession>
<keyword evidence="4" id="KW-1015">Disulfide bond</keyword>
<dbReference type="GO" id="GO:0009506">
    <property type="term" value="C:plasmodesma"/>
    <property type="evidence" value="ECO:0007669"/>
    <property type="project" value="TreeGrafter"/>
</dbReference>